<dbReference type="PIRSF" id="PIRSF001549">
    <property type="entry name" value="His-tRNA_synth"/>
    <property type="match status" value="1"/>
</dbReference>
<name>A0A2G3E4I4_9FIRM</name>
<dbReference type="PANTHER" id="PTHR43707">
    <property type="entry name" value="HISTIDYL-TRNA SYNTHETASE"/>
    <property type="match status" value="1"/>
</dbReference>
<dbReference type="GO" id="GO:0004821">
    <property type="term" value="F:histidine-tRNA ligase activity"/>
    <property type="evidence" value="ECO:0007669"/>
    <property type="project" value="TreeGrafter"/>
</dbReference>
<keyword evidence="8" id="KW-0028">Amino-acid biosynthesis</keyword>
<proteinExistence type="inferred from homology"/>
<evidence type="ECO:0000256" key="8">
    <source>
        <dbReference type="HAMAP-Rule" id="MF_00125"/>
    </source>
</evidence>
<dbReference type="Gene3D" id="3.30.930.10">
    <property type="entry name" value="Bira Bifunctional Protein, Domain 2"/>
    <property type="match status" value="1"/>
</dbReference>
<dbReference type="CDD" id="cd00773">
    <property type="entry name" value="HisRS-like_core"/>
    <property type="match status" value="1"/>
</dbReference>
<comment type="pathway">
    <text evidence="2 8">Amino-acid biosynthesis; L-histidine biosynthesis; L-histidine from 5-phospho-alpha-D-ribose 1-diphosphate: step 1/9.</text>
</comment>
<dbReference type="InterPro" id="IPR004516">
    <property type="entry name" value="HisRS/HisZ"/>
</dbReference>
<keyword evidence="8" id="KW-0368">Histidine biosynthesis</keyword>
<dbReference type="GO" id="GO:0140096">
    <property type="term" value="F:catalytic activity, acting on a protein"/>
    <property type="evidence" value="ECO:0007669"/>
    <property type="project" value="UniProtKB-ARBA"/>
</dbReference>
<keyword evidence="12" id="KW-1185">Reference proteome</keyword>
<dbReference type="InterPro" id="IPR004517">
    <property type="entry name" value="HisZ"/>
</dbReference>
<evidence type="ECO:0000313" key="11">
    <source>
        <dbReference type="EMBL" id="PHU38070.1"/>
    </source>
</evidence>
<comment type="subcellular location">
    <subcellularLocation>
        <location evidence="1 8">Cytoplasm</location>
    </subcellularLocation>
</comment>
<dbReference type="GO" id="GO:0006427">
    <property type="term" value="P:histidyl-tRNA aminoacylation"/>
    <property type="evidence" value="ECO:0007669"/>
    <property type="project" value="TreeGrafter"/>
</dbReference>
<keyword evidence="6 8" id="KW-0963">Cytoplasm</keyword>
<dbReference type="Proteomes" id="UP000224563">
    <property type="component" value="Unassembled WGS sequence"/>
</dbReference>
<feature type="binding site" evidence="9">
    <location>
        <begin position="275"/>
        <end position="276"/>
    </location>
    <ligand>
        <name>L-histidine</name>
        <dbReference type="ChEBI" id="CHEBI:57595"/>
    </ligand>
</feature>
<dbReference type="GO" id="GO:0000105">
    <property type="term" value="P:L-histidine biosynthetic process"/>
    <property type="evidence" value="ECO:0007669"/>
    <property type="project" value="UniProtKB-UniRule"/>
</dbReference>
<keyword evidence="11" id="KW-0328">Glycosyltransferase</keyword>
<dbReference type="HAMAP" id="MF_00125">
    <property type="entry name" value="HisZ"/>
    <property type="match status" value="1"/>
</dbReference>
<dbReference type="PANTHER" id="PTHR43707:SF1">
    <property type="entry name" value="HISTIDINE--TRNA LIGASE, MITOCHONDRIAL-RELATED"/>
    <property type="match status" value="1"/>
</dbReference>
<evidence type="ECO:0000259" key="10">
    <source>
        <dbReference type="Pfam" id="PF13393"/>
    </source>
</evidence>
<dbReference type="RefSeq" id="WP_099385802.1">
    <property type="nucleotide sequence ID" value="NZ_JANSWH010000099.1"/>
</dbReference>
<reference evidence="11 12" key="1">
    <citation type="submission" date="2017-10" db="EMBL/GenBank/DDBJ databases">
        <title>Resolving the taxonomy of Roseburia spp., Eubacterium rectale and Agathobacter spp. through phylogenomic analysis.</title>
        <authorList>
            <person name="Sheridan P.O."/>
            <person name="Walker A.W."/>
            <person name="Duncan S.H."/>
            <person name="Scott K.P."/>
            <person name="Toole P.W.O."/>
            <person name="Luis P."/>
            <person name="Flint H.J."/>
        </authorList>
    </citation>
    <scope>NUCLEOTIDE SEQUENCE [LARGE SCALE GENOMIC DNA]</scope>
    <source>
        <strain evidence="11 12">JK623</strain>
    </source>
</reference>
<evidence type="ECO:0000256" key="3">
    <source>
        <dbReference type="ARBA" id="ARBA00005539"/>
    </source>
</evidence>
<evidence type="ECO:0000256" key="1">
    <source>
        <dbReference type="ARBA" id="ARBA00004496"/>
    </source>
</evidence>
<comment type="caution">
    <text evidence="11">The sequence shown here is derived from an EMBL/GenBank/DDBJ whole genome shotgun (WGS) entry which is preliminary data.</text>
</comment>
<sequence length="404" mass="45640">MKEQRLHTPDGVRDIYNSECQKKLALQDKLHQTLSQYGYQDIQTPTIEFFNIFSQEIGTTPSKDLYKFFDKEGNTLVLRPDFTPSIARSAAKYYMDDILPVKLCYMGNTFVNSSDYQLKLKETTQCGAELIGDSSSFADAEILSMVVDSLRACGLEDFKITVGHSLFLPSLLQAANANENIQSEIEDYLANKNFFGVEEVVDKMQMDAKIRSLFALLGNYDLSIEELKQAMKNAKDYDNIYRSLSELDALFEQLKMYGIEKYVSCELGIVSGLHYYTGVIFSGYTFGTGEAIVNGGRYDKLLSYFGKNAPAIGFAINVDQLMAAVSRQKIDIPIPLQGLLLIYSKENRANAIQKAISLRKNGQVVELIQYQPDIPKEEYQNYCTSKRMAEMEFMIDQKGDGCNE</sequence>
<comment type="function">
    <text evidence="7 8">Required for the first step of histidine biosynthesis. May allow the feedback regulation of ATP phosphoribosyltransferase activity by histidine.</text>
</comment>
<evidence type="ECO:0000256" key="6">
    <source>
        <dbReference type="ARBA" id="ARBA00022490"/>
    </source>
</evidence>
<feature type="binding site" evidence="9">
    <location>
        <position position="129"/>
    </location>
    <ligand>
        <name>L-histidine</name>
        <dbReference type="ChEBI" id="CHEBI:57595"/>
    </ligand>
</feature>
<dbReference type="Pfam" id="PF13393">
    <property type="entry name" value="tRNA-synt_His"/>
    <property type="match status" value="1"/>
</dbReference>
<dbReference type="NCBIfam" id="TIGR00443">
    <property type="entry name" value="hisZ_biosyn_reg"/>
    <property type="match status" value="1"/>
</dbReference>
<comment type="similarity">
    <text evidence="3 8">Belongs to the class-II aminoacyl-tRNA synthetase family. HisZ subfamily.</text>
</comment>
<evidence type="ECO:0000256" key="2">
    <source>
        <dbReference type="ARBA" id="ARBA00004667"/>
    </source>
</evidence>
<feature type="binding site" evidence="9">
    <location>
        <begin position="81"/>
        <end position="83"/>
    </location>
    <ligand>
        <name>L-histidine</name>
        <dbReference type="ChEBI" id="CHEBI:57595"/>
    </ligand>
</feature>
<accession>A0A2G3E4I4</accession>
<dbReference type="GO" id="GO:0016757">
    <property type="term" value="F:glycosyltransferase activity"/>
    <property type="evidence" value="ECO:0007669"/>
    <property type="project" value="UniProtKB-KW"/>
</dbReference>
<dbReference type="UniPathway" id="UPA00031">
    <property type="reaction ID" value="UER00006"/>
</dbReference>
<dbReference type="AlphaFoldDB" id="A0A2G3E4I4"/>
<evidence type="ECO:0000256" key="7">
    <source>
        <dbReference type="ARBA" id="ARBA00025246"/>
    </source>
</evidence>
<evidence type="ECO:0000256" key="4">
    <source>
        <dbReference type="ARBA" id="ARBA00011496"/>
    </source>
</evidence>
<dbReference type="InterPro" id="IPR045864">
    <property type="entry name" value="aa-tRNA-synth_II/BPL/LPL"/>
</dbReference>
<evidence type="ECO:0000313" key="12">
    <source>
        <dbReference type="Proteomes" id="UP000224563"/>
    </source>
</evidence>
<evidence type="ECO:0000256" key="9">
    <source>
        <dbReference type="PIRSR" id="PIRSR001549-1"/>
    </source>
</evidence>
<feature type="domain" description="Class II Histidinyl-tRNA synthetase (HisRS)-like catalytic core" evidence="10">
    <location>
        <begin position="11"/>
        <end position="321"/>
    </location>
</feature>
<dbReference type="GO" id="GO:0005737">
    <property type="term" value="C:cytoplasm"/>
    <property type="evidence" value="ECO:0007669"/>
    <property type="project" value="UniProtKB-SubCell"/>
</dbReference>
<reference evidence="11 12" key="2">
    <citation type="submission" date="2017-10" db="EMBL/GenBank/DDBJ databases">
        <authorList>
            <person name="Banno H."/>
            <person name="Chua N.-H."/>
        </authorList>
    </citation>
    <scope>NUCLEOTIDE SEQUENCE [LARGE SCALE GENOMIC DNA]</scope>
    <source>
        <strain evidence="11 12">JK623</strain>
    </source>
</reference>
<feature type="binding site" evidence="9">
    <location>
        <position position="125"/>
    </location>
    <ligand>
        <name>L-histidine</name>
        <dbReference type="ChEBI" id="CHEBI:57595"/>
    </ligand>
</feature>
<dbReference type="EMBL" id="PDYG01000016">
    <property type="protein sequence ID" value="PHU38070.1"/>
    <property type="molecule type" value="Genomic_DNA"/>
</dbReference>
<dbReference type="InterPro" id="IPR041715">
    <property type="entry name" value="HisRS-like_core"/>
</dbReference>
<evidence type="ECO:0000256" key="5">
    <source>
        <dbReference type="ARBA" id="ARBA00020397"/>
    </source>
</evidence>
<comment type="subunit">
    <text evidence="4 8">Heteromultimer composed of HisG and HisZ subunits.</text>
</comment>
<organism evidence="11 12">
    <name type="scientific">Agathobacter ruminis</name>
    <dbReference type="NCBI Taxonomy" id="1712665"/>
    <lineage>
        <taxon>Bacteria</taxon>
        <taxon>Bacillati</taxon>
        <taxon>Bacillota</taxon>
        <taxon>Clostridia</taxon>
        <taxon>Lachnospirales</taxon>
        <taxon>Lachnospiraceae</taxon>
        <taxon>Agathobacter</taxon>
    </lineage>
</organism>
<gene>
    <name evidence="8 11" type="primary">hisZ</name>
    <name evidence="11" type="ORF">CSX02_04610</name>
</gene>
<keyword evidence="11" id="KW-0808">Transferase</keyword>
<protein>
    <recommendedName>
        <fullName evidence="5 8">ATP phosphoribosyltransferase regulatory subunit</fullName>
    </recommendedName>
</protein>
<dbReference type="SUPFAM" id="SSF55681">
    <property type="entry name" value="Class II aaRS and biotin synthetases"/>
    <property type="match status" value="1"/>
</dbReference>
<comment type="miscellaneous">
    <text evidence="8">This function is generally fulfilled by the C-terminal part of HisG, which is missing in some bacteria such as this one.</text>
</comment>